<evidence type="ECO:0000313" key="2">
    <source>
        <dbReference type="Proteomes" id="UP001203036"/>
    </source>
</evidence>
<keyword evidence="2" id="KW-1185">Reference proteome</keyword>
<proteinExistence type="predicted"/>
<dbReference type="Proteomes" id="UP001203036">
    <property type="component" value="Unassembled WGS sequence"/>
</dbReference>
<reference evidence="1" key="1">
    <citation type="submission" date="2022-06" db="EMBL/GenBank/DDBJ databases">
        <title>Lutimaribacter sp. EGI FJ00013, a novel bacterium isolated from a salt lake sediment enrichment.</title>
        <authorList>
            <person name="Gao L."/>
            <person name="Fang B.-Z."/>
            <person name="Li W.-J."/>
        </authorList>
    </citation>
    <scope>NUCLEOTIDE SEQUENCE</scope>
    <source>
        <strain evidence="1">EGI FJ00013</strain>
    </source>
</reference>
<organism evidence="1 2">
    <name type="scientific">Lutimaribacter degradans</name>
    <dbReference type="NCBI Taxonomy" id="2945989"/>
    <lineage>
        <taxon>Bacteria</taxon>
        <taxon>Pseudomonadati</taxon>
        <taxon>Pseudomonadota</taxon>
        <taxon>Alphaproteobacteria</taxon>
        <taxon>Rhodobacterales</taxon>
        <taxon>Roseobacteraceae</taxon>
        <taxon>Lutimaribacter</taxon>
    </lineage>
</organism>
<comment type="caution">
    <text evidence="1">The sequence shown here is derived from an EMBL/GenBank/DDBJ whole genome shotgun (WGS) entry which is preliminary data.</text>
</comment>
<protein>
    <submittedName>
        <fullName evidence="1">Amidohydrolase</fullName>
    </submittedName>
</protein>
<accession>A0ACC5ZZ03</accession>
<gene>
    <name evidence="1" type="ORF">M8744_15490</name>
</gene>
<sequence length="390" mass="41892">MTQPMPQLTNAQIVTLTDWRRSLHRHPELSGHETQTAARVLKMLQPSAPDRVLTGLGGDGLAATYDSGQPGPHILLRCELDALPIQEIGDVPHRSTMPGVAHLCGHDGHMAMLMGVAHLLGRQRPKRGVVTLLFQPAEEDGAGAARVLADPRFADIRPSHAFAIHNLPGLPLGHVMLGSGPVMCGSRGMRVRLSGRTAHASEPEKGTSPMSALARLMPALAGLSHGKPDMDDDFRLATICHARLGEPAFGVAPGEAELFVTLRSLRNDQMERLVHAAETMVQQAARQDGLHANIDYHDVFLTTENTPGATNIARAALDRLAIAHDEAGLPLRPSEDFGRFGGNCELAMLFLGAGRDMPALHNPDYDFPDDLIPIGVRIFAAILDEVNKAG</sequence>
<evidence type="ECO:0000313" key="1">
    <source>
        <dbReference type="EMBL" id="MCM2563561.1"/>
    </source>
</evidence>
<name>A0ACC5ZZ03_9RHOB</name>
<dbReference type="EMBL" id="JAMQGO010000013">
    <property type="protein sequence ID" value="MCM2563561.1"/>
    <property type="molecule type" value="Genomic_DNA"/>
</dbReference>